<dbReference type="SUPFAM" id="SSF46785">
    <property type="entry name" value="Winged helix' DNA-binding domain"/>
    <property type="match status" value="1"/>
</dbReference>
<feature type="compositionally biased region" description="Polar residues" evidence="12">
    <location>
        <begin position="320"/>
        <end position="330"/>
    </location>
</feature>
<comment type="subcellular location">
    <subcellularLocation>
        <location evidence="1 11">Nucleus</location>
    </subcellularLocation>
</comment>
<name>A0AAV1K2A2_9NEOP</name>
<sequence length="377" mass="41451">MALQNNVIRTSLIHKRLERPNPCNHYDRGNAPLVSRVKSIPAVTTTLSEAISNSEPKTEPSSGSSAGNGEKSDATKPPYSYVALITMAIQNSETKKATLSEIYAYITKEFPYFQKNKKGWQNSIRHNLSLNECFIKVPREGGGERKGNYWTLDPQCGDMFENGNFRRRRRMKRPFRSTPYGKGLYGDAFHPGPMGQAHVQPLSISANYFGPGTYSPSYPPFDPSWLGQPASSLGYGSACSPHSNLQHQASPFGSYITQQLQEQLQGPLQPIPISMNTSGYSMGFPSFDASPNSAPPYSGPVDGHPVSHHDISASDGPSHYWTTDSNASHSRTYEHPSSVRPASHDEGIDMAESAARYLLWSDVGKDDNSLHFTSGET</sequence>
<dbReference type="InterPro" id="IPR047515">
    <property type="entry name" value="FH_FOXL2"/>
</dbReference>
<dbReference type="InterPro" id="IPR001766">
    <property type="entry name" value="Fork_head_dom"/>
</dbReference>
<dbReference type="AlphaFoldDB" id="A0AAV1K2A2"/>
<evidence type="ECO:0000256" key="5">
    <source>
        <dbReference type="ARBA" id="ARBA00022843"/>
    </source>
</evidence>
<keyword evidence="9 11" id="KW-0539">Nucleus</keyword>
<keyword evidence="8" id="KW-0804">Transcription</keyword>
<dbReference type="Gene3D" id="1.10.10.10">
    <property type="entry name" value="Winged helix-like DNA-binding domain superfamily/Winged helix DNA-binding domain"/>
    <property type="match status" value="1"/>
</dbReference>
<dbReference type="InterPro" id="IPR036388">
    <property type="entry name" value="WH-like_DNA-bd_sf"/>
</dbReference>
<keyword evidence="5" id="KW-0832">Ubl conjugation</keyword>
<dbReference type="InterPro" id="IPR050211">
    <property type="entry name" value="FOX_domain-containing"/>
</dbReference>
<dbReference type="Pfam" id="PF00250">
    <property type="entry name" value="Forkhead"/>
    <property type="match status" value="1"/>
</dbReference>
<dbReference type="Proteomes" id="UP001497472">
    <property type="component" value="Unassembled WGS sequence"/>
</dbReference>
<feature type="region of interest" description="Disordered" evidence="12">
    <location>
        <begin position="47"/>
        <end position="74"/>
    </location>
</feature>
<evidence type="ECO:0000256" key="2">
    <source>
        <dbReference type="ARBA" id="ARBA00022499"/>
    </source>
</evidence>
<evidence type="ECO:0000313" key="14">
    <source>
        <dbReference type="EMBL" id="CAK1554818.1"/>
    </source>
</evidence>
<dbReference type="PROSITE" id="PS00657">
    <property type="entry name" value="FORK_HEAD_1"/>
    <property type="match status" value="1"/>
</dbReference>
<keyword evidence="2" id="KW-1017">Isopeptide bond</keyword>
<gene>
    <name evidence="14" type="ORF">LNINA_LOCUS13680</name>
</gene>
<dbReference type="InterPro" id="IPR018122">
    <property type="entry name" value="TF_fork_head_CS_1"/>
</dbReference>
<keyword evidence="15" id="KW-1185">Reference proteome</keyword>
<keyword evidence="7 11" id="KW-0238">DNA-binding</keyword>
<evidence type="ECO:0000259" key="13">
    <source>
        <dbReference type="PROSITE" id="PS50039"/>
    </source>
</evidence>
<feature type="region of interest" description="Disordered" evidence="12">
    <location>
        <begin position="291"/>
        <end position="345"/>
    </location>
</feature>
<dbReference type="PANTHER" id="PTHR11829">
    <property type="entry name" value="FORKHEAD BOX PROTEIN"/>
    <property type="match status" value="1"/>
</dbReference>
<dbReference type="SMART" id="SM00339">
    <property type="entry name" value="FH"/>
    <property type="match status" value="1"/>
</dbReference>
<dbReference type="PROSITE" id="PS50039">
    <property type="entry name" value="FORK_HEAD_3"/>
    <property type="match status" value="1"/>
</dbReference>
<evidence type="ECO:0000256" key="6">
    <source>
        <dbReference type="ARBA" id="ARBA00023015"/>
    </source>
</evidence>
<dbReference type="GO" id="GO:0030154">
    <property type="term" value="P:cell differentiation"/>
    <property type="evidence" value="ECO:0007669"/>
    <property type="project" value="UniProtKB-KW"/>
</dbReference>
<comment type="caution">
    <text evidence="14">The sequence shown here is derived from an EMBL/GenBank/DDBJ whole genome shotgun (WGS) entry which is preliminary data.</text>
</comment>
<evidence type="ECO:0000256" key="10">
    <source>
        <dbReference type="ARBA" id="ARBA00034872"/>
    </source>
</evidence>
<evidence type="ECO:0000256" key="1">
    <source>
        <dbReference type="ARBA" id="ARBA00004123"/>
    </source>
</evidence>
<feature type="compositionally biased region" description="Polar residues" evidence="12">
    <location>
        <begin position="47"/>
        <end position="67"/>
    </location>
</feature>
<dbReference type="EMBL" id="CAVLEF010000279">
    <property type="protein sequence ID" value="CAK1554818.1"/>
    <property type="molecule type" value="Genomic_DNA"/>
</dbReference>
<proteinExistence type="predicted"/>
<evidence type="ECO:0000256" key="9">
    <source>
        <dbReference type="ARBA" id="ARBA00023242"/>
    </source>
</evidence>
<evidence type="ECO:0000256" key="12">
    <source>
        <dbReference type="SAM" id="MobiDB-lite"/>
    </source>
</evidence>
<reference evidence="14 15" key="1">
    <citation type="submission" date="2023-11" db="EMBL/GenBank/DDBJ databases">
        <authorList>
            <person name="Okamura Y."/>
        </authorList>
    </citation>
    <scope>NUCLEOTIDE SEQUENCE [LARGE SCALE GENOMIC DNA]</scope>
</reference>
<accession>A0AAV1K2A2</accession>
<dbReference type="FunFam" id="1.10.10.10:FF:000016">
    <property type="entry name" value="Forkhead box protein I1"/>
    <property type="match status" value="1"/>
</dbReference>
<dbReference type="InterPro" id="IPR036390">
    <property type="entry name" value="WH_DNA-bd_sf"/>
</dbReference>
<feature type="domain" description="Fork-head" evidence="13">
    <location>
        <begin position="76"/>
        <end position="170"/>
    </location>
</feature>
<organism evidence="14 15">
    <name type="scientific">Leptosia nina</name>
    <dbReference type="NCBI Taxonomy" id="320188"/>
    <lineage>
        <taxon>Eukaryota</taxon>
        <taxon>Metazoa</taxon>
        <taxon>Ecdysozoa</taxon>
        <taxon>Arthropoda</taxon>
        <taxon>Hexapoda</taxon>
        <taxon>Insecta</taxon>
        <taxon>Pterygota</taxon>
        <taxon>Neoptera</taxon>
        <taxon>Endopterygota</taxon>
        <taxon>Lepidoptera</taxon>
        <taxon>Glossata</taxon>
        <taxon>Ditrysia</taxon>
        <taxon>Papilionoidea</taxon>
        <taxon>Pieridae</taxon>
        <taxon>Pierinae</taxon>
        <taxon>Leptosia</taxon>
    </lineage>
</organism>
<keyword evidence="6" id="KW-0805">Transcription regulation</keyword>
<dbReference type="GO" id="GO:0000981">
    <property type="term" value="F:DNA-binding transcription factor activity, RNA polymerase II-specific"/>
    <property type="evidence" value="ECO:0007669"/>
    <property type="project" value="TreeGrafter"/>
</dbReference>
<dbReference type="GO" id="GO:0000978">
    <property type="term" value="F:RNA polymerase II cis-regulatory region sequence-specific DNA binding"/>
    <property type="evidence" value="ECO:0007669"/>
    <property type="project" value="TreeGrafter"/>
</dbReference>
<dbReference type="PRINTS" id="PR00053">
    <property type="entry name" value="FORKHEAD"/>
</dbReference>
<dbReference type="CDD" id="cd20028">
    <property type="entry name" value="FH_FOXL2"/>
    <property type="match status" value="1"/>
</dbReference>
<dbReference type="PANTHER" id="PTHR11829:SF411">
    <property type="entry name" value="FORKHEAD BOX PROTEIN L2"/>
    <property type="match status" value="1"/>
</dbReference>
<evidence type="ECO:0000256" key="8">
    <source>
        <dbReference type="ARBA" id="ARBA00023163"/>
    </source>
</evidence>
<dbReference type="PROSITE" id="PS00658">
    <property type="entry name" value="FORK_HEAD_2"/>
    <property type="match status" value="1"/>
</dbReference>
<evidence type="ECO:0000256" key="7">
    <source>
        <dbReference type="ARBA" id="ARBA00023125"/>
    </source>
</evidence>
<evidence type="ECO:0000313" key="15">
    <source>
        <dbReference type="Proteomes" id="UP001497472"/>
    </source>
</evidence>
<evidence type="ECO:0000256" key="3">
    <source>
        <dbReference type="ARBA" id="ARBA00022553"/>
    </source>
</evidence>
<dbReference type="GO" id="GO:0009653">
    <property type="term" value="P:anatomical structure morphogenesis"/>
    <property type="evidence" value="ECO:0007669"/>
    <property type="project" value="TreeGrafter"/>
</dbReference>
<dbReference type="InterPro" id="IPR030456">
    <property type="entry name" value="TF_fork_head_CS_2"/>
</dbReference>
<keyword evidence="4" id="KW-0221">Differentiation</keyword>
<keyword evidence="3" id="KW-0597">Phosphoprotein</keyword>
<dbReference type="GO" id="GO:0005634">
    <property type="term" value="C:nucleus"/>
    <property type="evidence" value="ECO:0007669"/>
    <property type="project" value="UniProtKB-SubCell"/>
</dbReference>
<evidence type="ECO:0000256" key="11">
    <source>
        <dbReference type="PROSITE-ProRule" id="PRU00089"/>
    </source>
</evidence>
<evidence type="ECO:0000256" key="4">
    <source>
        <dbReference type="ARBA" id="ARBA00022782"/>
    </source>
</evidence>
<feature type="DNA-binding region" description="Fork-head" evidence="11">
    <location>
        <begin position="76"/>
        <end position="170"/>
    </location>
</feature>
<protein>
    <recommendedName>
        <fullName evidence="10">Forkhead box protein L2</fullName>
    </recommendedName>
</protein>